<comment type="caution">
    <text evidence="1">The sequence shown here is derived from an EMBL/GenBank/DDBJ whole genome shotgun (WGS) entry which is preliminary data.</text>
</comment>
<name>A0ABC9XRB1_GRUJA</name>
<dbReference type="EMBL" id="BAAFJT010000026">
    <property type="protein sequence ID" value="GAB0200264.1"/>
    <property type="molecule type" value="Genomic_DNA"/>
</dbReference>
<keyword evidence="1" id="KW-0675">Receptor</keyword>
<reference evidence="1 2" key="1">
    <citation type="submission" date="2024-06" db="EMBL/GenBank/DDBJ databases">
        <title>The draft genome of Grus japonensis, version 3.</title>
        <authorList>
            <person name="Nabeshima K."/>
            <person name="Suzuki S."/>
            <person name="Onuma M."/>
        </authorList>
    </citation>
    <scope>NUCLEOTIDE SEQUENCE [LARGE SCALE GENOMIC DNA]</scope>
    <source>
        <strain evidence="1 2">451A</strain>
    </source>
</reference>
<organism evidence="1 2">
    <name type="scientific">Grus japonensis</name>
    <name type="common">Japanese crane</name>
    <name type="synonym">Red-crowned crane</name>
    <dbReference type="NCBI Taxonomy" id="30415"/>
    <lineage>
        <taxon>Eukaryota</taxon>
        <taxon>Metazoa</taxon>
        <taxon>Chordata</taxon>
        <taxon>Craniata</taxon>
        <taxon>Vertebrata</taxon>
        <taxon>Euteleostomi</taxon>
        <taxon>Archelosauria</taxon>
        <taxon>Archosauria</taxon>
        <taxon>Dinosauria</taxon>
        <taxon>Saurischia</taxon>
        <taxon>Theropoda</taxon>
        <taxon>Coelurosauria</taxon>
        <taxon>Aves</taxon>
        <taxon>Neognathae</taxon>
        <taxon>Neoaves</taxon>
        <taxon>Gruiformes</taxon>
        <taxon>Gruidae</taxon>
        <taxon>Grus</taxon>
    </lineage>
</organism>
<accession>A0ABC9XRB1</accession>
<sequence length="98" mass="11274">MVLKSMGPDEMHLRVLRELADEVAKPLPIIFEKSSTQIRPLWIYDLALKMREIFNTADLFSRCVPLCKQANKFTRIKGTTTIIQMLRATFAKKAINAH</sequence>
<protein>
    <submittedName>
        <fullName evidence="1">Receptor-type tyrosine-protein phosphatase zeta</fullName>
    </submittedName>
</protein>
<evidence type="ECO:0000313" key="2">
    <source>
        <dbReference type="Proteomes" id="UP001623348"/>
    </source>
</evidence>
<dbReference type="AlphaFoldDB" id="A0ABC9XRB1"/>
<evidence type="ECO:0000313" key="1">
    <source>
        <dbReference type="EMBL" id="GAB0200264.1"/>
    </source>
</evidence>
<proteinExistence type="predicted"/>
<dbReference type="Proteomes" id="UP001623348">
    <property type="component" value="Unassembled WGS sequence"/>
</dbReference>
<gene>
    <name evidence="1" type="ORF">GRJ2_002491800</name>
</gene>
<keyword evidence="2" id="KW-1185">Reference proteome</keyword>